<sequence length="397" mass="46468">MQLSVKLDNELEDTSKQASVLEERWFELQDELSDAQNALAFEQAKIKEQNVKKHRIQVAQALGRLEPKPTMYKRYLSAQSIDKKSSAGRSDHSMKRKDVQLKENLNELNKLNEEVESLKHQIEEARKARGRPPSTPSSGASSTRSRLSLPKIHLNEADKKTKKMIDEHTKEALRELKKEKQKLEANIALISTQVHNIEREIHKLHRDIKQEATNQEDLEQQTRKVEAELKDDDDRISHQSDQRREETAAKIQQRLNEIEELLTERESLDREKSKLTEEIEQAKVDENNLRNKYKTMTAAKSNAREDAKEYYEVKQRHSELLEREKEARNALETILRLQKAANLQNQIAKNSLSTVRPYFDEYTEYESLVRERRLLAEELKRSKSEGNLNKDRLEELD</sequence>
<evidence type="ECO:0000313" key="3">
    <source>
        <dbReference type="Proteomes" id="UP000095287"/>
    </source>
</evidence>
<reference evidence="4" key="1">
    <citation type="submission" date="2016-11" db="UniProtKB">
        <authorList>
            <consortium name="WormBaseParasite"/>
        </authorList>
    </citation>
    <scope>IDENTIFICATION</scope>
</reference>
<keyword evidence="1" id="KW-0175">Coiled coil</keyword>
<name>A0A1I7Z6L6_9BILA</name>
<feature type="coiled-coil region" evidence="1">
    <location>
        <begin position="4"/>
        <end position="52"/>
    </location>
</feature>
<feature type="region of interest" description="Disordered" evidence="2">
    <location>
        <begin position="226"/>
        <end position="246"/>
    </location>
</feature>
<evidence type="ECO:0000256" key="2">
    <source>
        <dbReference type="SAM" id="MobiDB-lite"/>
    </source>
</evidence>
<dbReference type="AlphaFoldDB" id="A0A1I7Z6L6"/>
<feature type="region of interest" description="Disordered" evidence="2">
    <location>
        <begin position="74"/>
        <end position="97"/>
    </location>
</feature>
<dbReference type="Proteomes" id="UP000095287">
    <property type="component" value="Unplaced"/>
</dbReference>
<organism evidence="3 4">
    <name type="scientific">Steinernema glaseri</name>
    <dbReference type="NCBI Taxonomy" id="37863"/>
    <lineage>
        <taxon>Eukaryota</taxon>
        <taxon>Metazoa</taxon>
        <taxon>Ecdysozoa</taxon>
        <taxon>Nematoda</taxon>
        <taxon>Chromadorea</taxon>
        <taxon>Rhabditida</taxon>
        <taxon>Tylenchina</taxon>
        <taxon>Panagrolaimomorpha</taxon>
        <taxon>Strongyloidoidea</taxon>
        <taxon>Steinernematidae</taxon>
        <taxon>Steinernema</taxon>
    </lineage>
</organism>
<feature type="coiled-coil region" evidence="1">
    <location>
        <begin position="365"/>
        <end position="396"/>
    </location>
</feature>
<feature type="region of interest" description="Disordered" evidence="2">
    <location>
        <begin position="123"/>
        <end position="148"/>
    </location>
</feature>
<keyword evidence="3" id="KW-1185">Reference proteome</keyword>
<feature type="compositionally biased region" description="Low complexity" evidence="2">
    <location>
        <begin position="136"/>
        <end position="148"/>
    </location>
</feature>
<dbReference type="WBParaSite" id="L893_g23108.t1">
    <property type="protein sequence ID" value="L893_g23108.t1"/>
    <property type="gene ID" value="L893_g23108"/>
</dbReference>
<evidence type="ECO:0000313" key="4">
    <source>
        <dbReference type="WBParaSite" id="L893_g23108.t1"/>
    </source>
</evidence>
<accession>A0A1I7Z6L6</accession>
<proteinExistence type="predicted"/>
<feature type="compositionally biased region" description="Basic and acidic residues" evidence="2">
    <location>
        <begin position="81"/>
        <end position="97"/>
    </location>
</feature>
<evidence type="ECO:0000256" key="1">
    <source>
        <dbReference type="SAM" id="Coils"/>
    </source>
</evidence>
<protein>
    <submittedName>
        <fullName evidence="4">Centrosomal protein of 162 kDa</fullName>
    </submittedName>
</protein>